<dbReference type="SUPFAM" id="SSF57959">
    <property type="entry name" value="Leucine zipper domain"/>
    <property type="match status" value="1"/>
</dbReference>
<evidence type="ECO:0000313" key="11">
    <source>
        <dbReference type="Proteomes" id="UP000076858"/>
    </source>
</evidence>
<keyword evidence="11" id="KW-1185">Reference proteome</keyword>
<dbReference type="GO" id="GO:0000977">
    <property type="term" value="F:RNA polymerase II transcription regulatory region sequence-specific DNA binding"/>
    <property type="evidence" value="ECO:0007669"/>
    <property type="project" value="TreeGrafter"/>
</dbReference>
<accession>A0A162PCP8</accession>
<sequence length="345" mass="38906">MQIIVIQPGSQAALSLAQAQQLACSSSSSTGEGSEVECEMSGEDNSRKQPARKRQRLDHMTEQEKFLRRKMKNRVAAQTARDKKKAKMDELEEIVNNLRAENNHLRAENQRLLAENARLTGNHNINVQEDLVFQSVEKMYPVESAALINGPLPQGQGYIPSMVLKLLVHLMLVLQSPAVHLKSSKLKRFTTADIHRSEVPTIEIKEAEGKIDILNWLTKAVLESDDVEEKNLSFPTKTEIADFDLLQYVEASDDDNNNLDEKIIDSFMSFETQTIVDFSSELAKSFSEIRECNNDLLERAIECPSSPFCKSEEIIDYVENSNSISGSPICEDVQEPDWLSTWDCV</sequence>
<dbReference type="PANTHER" id="PTHR46542">
    <property type="entry name" value="X-BOX BINDING PROTEIN 1"/>
    <property type="match status" value="1"/>
</dbReference>
<feature type="domain" description="BZIP" evidence="9">
    <location>
        <begin position="63"/>
        <end position="119"/>
    </location>
</feature>
<dbReference type="Gene3D" id="1.20.5.170">
    <property type="match status" value="1"/>
</dbReference>
<dbReference type="GO" id="GO:0000981">
    <property type="term" value="F:DNA-binding transcription factor activity, RNA polymerase II-specific"/>
    <property type="evidence" value="ECO:0007669"/>
    <property type="project" value="TreeGrafter"/>
</dbReference>
<keyword evidence="5" id="KW-0539">Nucleus</keyword>
<evidence type="ECO:0000256" key="6">
    <source>
        <dbReference type="ARBA" id="ARBA00040165"/>
    </source>
</evidence>
<evidence type="ECO:0000256" key="5">
    <source>
        <dbReference type="ARBA" id="ARBA00023242"/>
    </source>
</evidence>
<evidence type="ECO:0000256" key="3">
    <source>
        <dbReference type="ARBA" id="ARBA00023125"/>
    </source>
</evidence>
<dbReference type="EMBL" id="LRGB01000512">
    <property type="protein sequence ID" value="KZS18737.1"/>
    <property type="molecule type" value="Genomic_DNA"/>
</dbReference>
<dbReference type="PROSITE" id="PS00036">
    <property type="entry name" value="BZIP_BASIC"/>
    <property type="match status" value="1"/>
</dbReference>
<keyword evidence="2" id="KW-0805">Transcription regulation</keyword>
<dbReference type="CDD" id="cd14691">
    <property type="entry name" value="bZIP_XBP1"/>
    <property type="match status" value="1"/>
</dbReference>
<keyword evidence="3" id="KW-0238">DNA-binding</keyword>
<keyword evidence="7" id="KW-0175">Coiled coil</keyword>
<dbReference type="Pfam" id="PF00170">
    <property type="entry name" value="bZIP_1"/>
    <property type="match status" value="1"/>
</dbReference>
<dbReference type="InterPro" id="IPR052470">
    <property type="entry name" value="ER_Stress-Reg_TF"/>
</dbReference>
<dbReference type="PROSITE" id="PS50217">
    <property type="entry name" value="BZIP"/>
    <property type="match status" value="1"/>
</dbReference>
<keyword evidence="4" id="KW-0804">Transcription</keyword>
<evidence type="ECO:0000256" key="7">
    <source>
        <dbReference type="SAM" id="Coils"/>
    </source>
</evidence>
<dbReference type="AlphaFoldDB" id="A0A162PCP8"/>
<dbReference type="SMART" id="SM00338">
    <property type="entry name" value="BRLZ"/>
    <property type="match status" value="1"/>
</dbReference>
<evidence type="ECO:0000256" key="8">
    <source>
        <dbReference type="SAM" id="MobiDB-lite"/>
    </source>
</evidence>
<feature type="coiled-coil region" evidence="7">
    <location>
        <begin position="74"/>
        <end position="122"/>
    </location>
</feature>
<evidence type="ECO:0000256" key="4">
    <source>
        <dbReference type="ARBA" id="ARBA00023163"/>
    </source>
</evidence>
<protein>
    <recommendedName>
        <fullName evidence="6">X-box-binding protein 1</fullName>
    </recommendedName>
</protein>
<comment type="caution">
    <text evidence="10">The sequence shown here is derived from an EMBL/GenBank/DDBJ whole genome shotgun (WGS) entry which is preliminary data.</text>
</comment>
<evidence type="ECO:0000256" key="1">
    <source>
        <dbReference type="ARBA" id="ARBA00022843"/>
    </source>
</evidence>
<evidence type="ECO:0000256" key="2">
    <source>
        <dbReference type="ARBA" id="ARBA00023015"/>
    </source>
</evidence>
<feature type="region of interest" description="Disordered" evidence="8">
    <location>
        <begin position="26"/>
        <end position="59"/>
    </location>
</feature>
<dbReference type="InterPro" id="IPR004827">
    <property type="entry name" value="bZIP"/>
</dbReference>
<dbReference type="PANTHER" id="PTHR46542:SF1">
    <property type="entry name" value="X-BOX BINDING PROTEIN 1"/>
    <property type="match status" value="1"/>
</dbReference>
<dbReference type="Proteomes" id="UP000076858">
    <property type="component" value="Unassembled WGS sequence"/>
</dbReference>
<dbReference type="GO" id="GO:0005634">
    <property type="term" value="C:nucleus"/>
    <property type="evidence" value="ECO:0007669"/>
    <property type="project" value="TreeGrafter"/>
</dbReference>
<reference evidence="10 11" key="1">
    <citation type="submission" date="2016-03" db="EMBL/GenBank/DDBJ databases">
        <title>EvidentialGene: Evidence-directed Construction of Genes on Genomes.</title>
        <authorList>
            <person name="Gilbert D.G."/>
            <person name="Choi J.-H."/>
            <person name="Mockaitis K."/>
            <person name="Colbourne J."/>
            <person name="Pfrender M."/>
        </authorList>
    </citation>
    <scope>NUCLEOTIDE SEQUENCE [LARGE SCALE GENOMIC DNA]</scope>
    <source>
        <strain evidence="10 11">Xinb3</strain>
        <tissue evidence="10">Complete organism</tissue>
    </source>
</reference>
<evidence type="ECO:0000259" key="9">
    <source>
        <dbReference type="PROSITE" id="PS50217"/>
    </source>
</evidence>
<dbReference type="InterPro" id="IPR046347">
    <property type="entry name" value="bZIP_sf"/>
</dbReference>
<name>A0A162PCP8_9CRUS</name>
<evidence type="ECO:0000313" key="10">
    <source>
        <dbReference type="EMBL" id="KZS18737.1"/>
    </source>
</evidence>
<proteinExistence type="predicted"/>
<gene>
    <name evidence="10" type="ORF">APZ42_015309</name>
</gene>
<dbReference type="STRING" id="35525.A0A162PCP8"/>
<dbReference type="OrthoDB" id="20960at2759"/>
<keyword evidence="1" id="KW-0832">Ubl conjugation</keyword>
<organism evidence="10 11">
    <name type="scientific">Daphnia magna</name>
    <dbReference type="NCBI Taxonomy" id="35525"/>
    <lineage>
        <taxon>Eukaryota</taxon>
        <taxon>Metazoa</taxon>
        <taxon>Ecdysozoa</taxon>
        <taxon>Arthropoda</taxon>
        <taxon>Crustacea</taxon>
        <taxon>Branchiopoda</taxon>
        <taxon>Diplostraca</taxon>
        <taxon>Cladocera</taxon>
        <taxon>Anomopoda</taxon>
        <taxon>Daphniidae</taxon>
        <taxon>Daphnia</taxon>
    </lineage>
</organism>